<evidence type="ECO:0000313" key="1">
    <source>
        <dbReference type="EMBL" id="OOK67681.1"/>
    </source>
</evidence>
<dbReference type="RefSeq" id="WP_023870421.1">
    <property type="nucleotide sequence ID" value="NZ_CP019883.1"/>
</dbReference>
<sequence>MVSPQPHTAKNVRDERSYSREEFTEWLTESCERQQVSVAVTNPTVLADIAMLLR</sequence>
<evidence type="ECO:0000313" key="4">
    <source>
        <dbReference type="Proteomes" id="UP000189229"/>
    </source>
</evidence>
<gene>
    <name evidence="2" type="ORF">BZL29_3026</name>
    <name evidence="1" type="ORF">BZL30_7576</name>
</gene>
<comment type="caution">
    <text evidence="1">The sequence shown here is derived from an EMBL/GenBank/DDBJ whole genome shotgun (WGS) entry which is preliminary data.</text>
</comment>
<organism evidence="1 4">
    <name type="scientific">Mycobacterium kansasii</name>
    <dbReference type="NCBI Taxonomy" id="1768"/>
    <lineage>
        <taxon>Bacteria</taxon>
        <taxon>Bacillati</taxon>
        <taxon>Actinomycetota</taxon>
        <taxon>Actinomycetes</taxon>
        <taxon>Mycobacteriales</taxon>
        <taxon>Mycobacteriaceae</taxon>
        <taxon>Mycobacterium</taxon>
    </lineage>
</organism>
<protein>
    <submittedName>
        <fullName evidence="1">Uncharacterized protein</fullName>
    </submittedName>
</protein>
<dbReference type="Proteomes" id="UP000189229">
    <property type="component" value="Unassembled WGS sequence"/>
</dbReference>
<dbReference type="GeneID" id="45767785"/>
<accession>A0A1V3WN17</accession>
<evidence type="ECO:0000313" key="3">
    <source>
        <dbReference type="Proteomes" id="UP000188532"/>
    </source>
</evidence>
<dbReference type="EMBL" id="MVBM01000008">
    <property type="protein sequence ID" value="OOK67681.1"/>
    <property type="molecule type" value="Genomic_DNA"/>
</dbReference>
<proteinExistence type="predicted"/>
<evidence type="ECO:0000313" key="2">
    <source>
        <dbReference type="EMBL" id="OOK77086.1"/>
    </source>
</evidence>
<reference evidence="3 4" key="1">
    <citation type="submission" date="2017-02" db="EMBL/GenBank/DDBJ databases">
        <title>Complete genome sequences of Mycobacterium kansasii strains isolated from rhesus macaques.</title>
        <authorList>
            <person name="Panda A."/>
            <person name="Nagaraj S."/>
            <person name="Zhao X."/>
            <person name="Tettelin H."/>
            <person name="Detolla L.J."/>
        </authorList>
    </citation>
    <scope>NUCLEOTIDE SEQUENCE [LARGE SCALE GENOMIC DNA]</scope>
    <source>
        <strain evidence="2 3">11-3469</strain>
        <strain evidence="1 4">11-3813</strain>
    </source>
</reference>
<dbReference type="Proteomes" id="UP000188532">
    <property type="component" value="Unassembled WGS sequence"/>
</dbReference>
<dbReference type="EMBL" id="MVBN01000003">
    <property type="protein sequence ID" value="OOK77086.1"/>
    <property type="molecule type" value="Genomic_DNA"/>
</dbReference>
<name>A0A1V3WN17_MYCKA</name>
<dbReference type="AlphaFoldDB" id="A0A1V3WN17"/>